<feature type="domain" description="Helicase ATP-binding" evidence="9">
    <location>
        <begin position="41"/>
        <end position="220"/>
    </location>
</feature>
<gene>
    <name evidence="7" type="primary">rhlB</name>
    <name evidence="12" type="ORF">BegalDRAFT_0412</name>
</gene>
<protein>
    <recommendedName>
        <fullName evidence="7">ATP-dependent RNA helicase RhlB</fullName>
        <ecNumber evidence="7">3.6.4.13</ecNumber>
    </recommendedName>
</protein>
<evidence type="ECO:0000256" key="1">
    <source>
        <dbReference type="ARBA" id="ARBA00022490"/>
    </source>
</evidence>
<dbReference type="InterPro" id="IPR001650">
    <property type="entry name" value="Helicase_C-like"/>
</dbReference>
<keyword evidence="5 7" id="KW-0067">ATP-binding</keyword>
<dbReference type="PANTHER" id="PTHR47959">
    <property type="entry name" value="ATP-DEPENDENT RNA HELICASE RHLE-RELATED"/>
    <property type="match status" value="1"/>
</dbReference>
<keyword evidence="3 7" id="KW-0378">Hydrolase</keyword>
<comment type="subunit">
    <text evidence="7">Component of the RNA degradosome, which is a multiprotein complex involved in RNA processing and mRNA degradation.</text>
</comment>
<evidence type="ECO:0000256" key="4">
    <source>
        <dbReference type="ARBA" id="ARBA00022806"/>
    </source>
</evidence>
<dbReference type="PROSITE" id="PS51195">
    <property type="entry name" value="Q_MOTIF"/>
    <property type="match status" value="1"/>
</dbReference>
<feature type="domain" description="Helicase C-terminal" evidence="10">
    <location>
        <begin position="232"/>
        <end position="401"/>
    </location>
</feature>
<evidence type="ECO:0000256" key="5">
    <source>
        <dbReference type="ARBA" id="ARBA00022840"/>
    </source>
</evidence>
<keyword evidence="13" id="KW-1185">Reference proteome</keyword>
<dbReference type="Proteomes" id="UP000005744">
    <property type="component" value="Unassembled WGS sequence"/>
</dbReference>
<evidence type="ECO:0000313" key="13">
    <source>
        <dbReference type="Proteomes" id="UP000005744"/>
    </source>
</evidence>
<dbReference type="PANTHER" id="PTHR47959:SF10">
    <property type="entry name" value="ATP-DEPENDENT RNA HELICASE RHLB"/>
    <property type="match status" value="1"/>
</dbReference>
<dbReference type="SUPFAM" id="SSF52540">
    <property type="entry name" value="P-loop containing nucleoside triphosphate hydrolases"/>
    <property type="match status" value="1"/>
</dbReference>
<dbReference type="GO" id="GO:0005829">
    <property type="term" value="C:cytosol"/>
    <property type="evidence" value="ECO:0007669"/>
    <property type="project" value="TreeGrafter"/>
</dbReference>
<dbReference type="InterPro" id="IPR014001">
    <property type="entry name" value="Helicase_ATP-bd"/>
</dbReference>
<keyword evidence="6 7" id="KW-0694">RNA-binding</keyword>
<dbReference type="InterPro" id="IPR050079">
    <property type="entry name" value="DEAD_box_RNA_helicase"/>
</dbReference>
<dbReference type="GO" id="GO:0005524">
    <property type="term" value="F:ATP binding"/>
    <property type="evidence" value="ECO:0007669"/>
    <property type="project" value="UniProtKB-UniRule"/>
</dbReference>
<dbReference type="STRING" id="395493.BegalDRAFT_0412"/>
<dbReference type="CDD" id="cd00268">
    <property type="entry name" value="DEADc"/>
    <property type="match status" value="1"/>
</dbReference>
<dbReference type="HAMAP" id="MF_00661">
    <property type="entry name" value="DEAD_helicase_RhlB"/>
    <property type="match status" value="1"/>
</dbReference>
<dbReference type="PROSITE" id="PS51192">
    <property type="entry name" value="HELICASE_ATP_BIND_1"/>
    <property type="match status" value="1"/>
</dbReference>
<dbReference type="Pfam" id="PF00270">
    <property type="entry name" value="DEAD"/>
    <property type="match status" value="1"/>
</dbReference>
<evidence type="ECO:0000256" key="8">
    <source>
        <dbReference type="PROSITE-ProRule" id="PRU00552"/>
    </source>
</evidence>
<dbReference type="EC" id="3.6.4.13" evidence="7"/>
<dbReference type="InterPro" id="IPR023554">
    <property type="entry name" value="RNA_helicase_ATP-dep_RhlB"/>
</dbReference>
<dbReference type="eggNOG" id="COG0513">
    <property type="taxonomic scope" value="Bacteria"/>
</dbReference>
<dbReference type="InterPro" id="IPR011545">
    <property type="entry name" value="DEAD/DEAH_box_helicase_dom"/>
</dbReference>
<dbReference type="OrthoDB" id="9805696at2"/>
<comment type="function">
    <text evidence="7">DEAD-box RNA helicase involved in RNA degradation. Has RNA-dependent ATPase activity and unwinds double-stranded RNA.</text>
</comment>
<keyword evidence="4 7" id="KW-0347">Helicase</keyword>
<dbReference type="GO" id="GO:0006401">
    <property type="term" value="P:RNA catabolic process"/>
    <property type="evidence" value="ECO:0007669"/>
    <property type="project" value="UniProtKB-UniRule"/>
</dbReference>
<name>I3CCI8_9GAMM</name>
<accession>I3CCI8</accession>
<dbReference type="Pfam" id="PF00271">
    <property type="entry name" value="Helicase_C"/>
    <property type="match status" value="1"/>
</dbReference>
<dbReference type="InterPro" id="IPR027417">
    <property type="entry name" value="P-loop_NTPase"/>
</dbReference>
<dbReference type="InterPro" id="IPR000629">
    <property type="entry name" value="RNA-helicase_DEAD-box_CS"/>
</dbReference>
<comment type="similarity">
    <text evidence="7">Belongs to the DEAD box helicase family. RhlB subfamily.</text>
</comment>
<dbReference type="CDD" id="cd18787">
    <property type="entry name" value="SF2_C_DEAD"/>
    <property type="match status" value="1"/>
</dbReference>
<dbReference type="PROSITE" id="PS00039">
    <property type="entry name" value="DEAD_ATP_HELICASE"/>
    <property type="match status" value="1"/>
</dbReference>
<proteinExistence type="inferred from homology"/>
<dbReference type="EMBL" id="JH600070">
    <property type="protein sequence ID" value="EIJ41331.1"/>
    <property type="molecule type" value="Genomic_DNA"/>
</dbReference>
<evidence type="ECO:0000256" key="7">
    <source>
        <dbReference type="HAMAP-Rule" id="MF_00661"/>
    </source>
</evidence>
<evidence type="ECO:0000259" key="10">
    <source>
        <dbReference type="PROSITE" id="PS51194"/>
    </source>
</evidence>
<dbReference type="GO" id="GO:0016887">
    <property type="term" value="F:ATP hydrolysis activity"/>
    <property type="evidence" value="ECO:0007669"/>
    <property type="project" value="RHEA"/>
</dbReference>
<keyword evidence="1 7" id="KW-0963">Cytoplasm</keyword>
<comment type="catalytic activity">
    <reaction evidence="7">
        <text>ATP + H2O = ADP + phosphate + H(+)</text>
        <dbReference type="Rhea" id="RHEA:13065"/>
        <dbReference type="ChEBI" id="CHEBI:15377"/>
        <dbReference type="ChEBI" id="CHEBI:15378"/>
        <dbReference type="ChEBI" id="CHEBI:30616"/>
        <dbReference type="ChEBI" id="CHEBI:43474"/>
        <dbReference type="ChEBI" id="CHEBI:456216"/>
        <dbReference type="EC" id="3.6.4.13"/>
    </reaction>
</comment>
<evidence type="ECO:0000256" key="2">
    <source>
        <dbReference type="ARBA" id="ARBA00022741"/>
    </source>
</evidence>
<dbReference type="GO" id="GO:0003724">
    <property type="term" value="F:RNA helicase activity"/>
    <property type="evidence" value="ECO:0007669"/>
    <property type="project" value="UniProtKB-UniRule"/>
</dbReference>
<dbReference type="GO" id="GO:0003723">
    <property type="term" value="F:RNA binding"/>
    <property type="evidence" value="ECO:0007669"/>
    <property type="project" value="UniProtKB-UniRule"/>
</dbReference>
<organism evidence="12 13">
    <name type="scientific">Beggiatoa alba B18LD</name>
    <dbReference type="NCBI Taxonomy" id="395493"/>
    <lineage>
        <taxon>Bacteria</taxon>
        <taxon>Pseudomonadati</taxon>
        <taxon>Pseudomonadota</taxon>
        <taxon>Gammaproteobacteria</taxon>
        <taxon>Thiotrichales</taxon>
        <taxon>Thiotrichaceae</taxon>
        <taxon>Beggiatoa</taxon>
    </lineage>
</organism>
<dbReference type="AlphaFoldDB" id="I3CCI8"/>
<dbReference type="InterPro" id="IPR044742">
    <property type="entry name" value="DEAD/DEAH_RhlB"/>
</dbReference>
<dbReference type="PROSITE" id="PS51194">
    <property type="entry name" value="HELICASE_CTER"/>
    <property type="match status" value="1"/>
</dbReference>
<feature type="domain" description="DEAD-box RNA helicase Q" evidence="11">
    <location>
        <begin position="10"/>
        <end position="38"/>
    </location>
</feature>
<reference evidence="12 13" key="1">
    <citation type="submission" date="2011-11" db="EMBL/GenBank/DDBJ databases">
        <title>Improved High-Quality Draft sequence of Beggiatoa alba B18lD.</title>
        <authorList>
            <consortium name="US DOE Joint Genome Institute"/>
            <person name="Lucas S."/>
            <person name="Han J."/>
            <person name="Lapidus A."/>
            <person name="Cheng J.-F."/>
            <person name="Goodwin L."/>
            <person name="Pitluck S."/>
            <person name="Peters L."/>
            <person name="Mikhailova N."/>
            <person name="Held B."/>
            <person name="Detter J.C."/>
            <person name="Han C."/>
            <person name="Tapia R."/>
            <person name="Land M."/>
            <person name="Hauser L."/>
            <person name="Kyrpides N."/>
            <person name="Ivanova N."/>
            <person name="Pagani I."/>
            <person name="Samuel K."/>
            <person name="Teske A."/>
            <person name="Mueller J."/>
            <person name="Woyke T."/>
        </authorList>
    </citation>
    <scope>NUCLEOTIDE SEQUENCE [LARGE SCALE GENOMIC DNA]</scope>
    <source>
        <strain evidence="12 13">B18LD</strain>
    </source>
</reference>
<feature type="short sequence motif" description="Q motif" evidence="8">
    <location>
        <begin position="10"/>
        <end position="38"/>
    </location>
</feature>
<dbReference type="SMART" id="SM00487">
    <property type="entry name" value="DEXDc"/>
    <property type="match status" value="1"/>
</dbReference>
<evidence type="ECO:0000256" key="3">
    <source>
        <dbReference type="ARBA" id="ARBA00022801"/>
    </source>
</evidence>
<dbReference type="HOGENOM" id="CLU_003041_28_4_6"/>
<dbReference type="SMART" id="SM00490">
    <property type="entry name" value="HELICc"/>
    <property type="match status" value="1"/>
</dbReference>
<evidence type="ECO:0000259" key="11">
    <source>
        <dbReference type="PROSITE" id="PS51195"/>
    </source>
</evidence>
<sequence>MNTATHLTEITFESLSLDPALLQGLHAAGFQYCTPIQAQTLPLALAGQDVAGQAQTGTGKTIAFLLAVLAHLLKHPCSEKRQANQPRALILAPTRELALQIAKDCTLLTRHLSLKSLAVYGGEGYQSQRNQLVDGVDILIGTVGRIIDYYKQRVFNLKAVQAVVLDEADRMFDLGFIKDLRFLLRQLPKPSLRLNLMFSATLSLRVQELAYESLNNPQFVKIDTEAVIADKMVEQLYHVGSEEKLPLLLGILQREQLATQKNEVVSGFRVLVFINTKRTAEKVCQILANQGYSVALMSGDVVQKRRGQLLQQFAVGKVAIMVATDVAARGLHIPAVTHVINYDLPQDAEDYVHRIGRTARAGASGLAISFGCEEYVYSLSDIETYIGHKIPVLSVVDSLLIAPSLVKKSAVNSVKVAHVTTKSHSHRANQAKKPRVPVTVATEKVNAVQPVTSAVVTEVASSKCEIVGEMNVSSVSGESVQTQTPVKKRHRFFRKPKKVVTPSSSMS</sequence>
<dbReference type="InterPro" id="IPR014014">
    <property type="entry name" value="RNA_helicase_DEAD_Q_motif"/>
</dbReference>
<dbReference type="RefSeq" id="WP_002683162.1">
    <property type="nucleotide sequence ID" value="NZ_JH600070.1"/>
</dbReference>
<evidence type="ECO:0000256" key="6">
    <source>
        <dbReference type="ARBA" id="ARBA00022884"/>
    </source>
</evidence>
<dbReference type="Gene3D" id="3.40.50.300">
    <property type="entry name" value="P-loop containing nucleotide triphosphate hydrolases"/>
    <property type="match status" value="2"/>
</dbReference>
<evidence type="ECO:0000313" key="12">
    <source>
        <dbReference type="EMBL" id="EIJ41331.1"/>
    </source>
</evidence>
<comment type="subcellular location">
    <subcellularLocation>
        <location evidence="7">Cytoplasm</location>
    </subcellularLocation>
</comment>
<keyword evidence="2 7" id="KW-0547">Nucleotide-binding</keyword>
<evidence type="ECO:0000259" key="9">
    <source>
        <dbReference type="PROSITE" id="PS51192"/>
    </source>
</evidence>